<dbReference type="EMBL" id="JANJQO010000207">
    <property type="protein sequence ID" value="KAJ2980332.1"/>
    <property type="molecule type" value="Genomic_DNA"/>
</dbReference>
<dbReference type="Proteomes" id="UP001143910">
    <property type="component" value="Unassembled WGS sequence"/>
</dbReference>
<proteinExistence type="predicted"/>
<reference evidence="1" key="1">
    <citation type="submission" date="2022-08" db="EMBL/GenBank/DDBJ databases">
        <title>Genome Sequence of Lecanicillium fungicola.</title>
        <authorList>
            <person name="Buettner E."/>
        </authorList>
    </citation>
    <scope>NUCLEOTIDE SEQUENCE</scope>
    <source>
        <strain evidence="1">Babe33</strain>
    </source>
</reference>
<comment type="caution">
    <text evidence="1">The sequence shown here is derived from an EMBL/GenBank/DDBJ whole genome shotgun (WGS) entry which is preliminary data.</text>
</comment>
<keyword evidence="2" id="KW-1185">Reference proteome</keyword>
<evidence type="ECO:0000313" key="1">
    <source>
        <dbReference type="EMBL" id="KAJ2980332.1"/>
    </source>
</evidence>
<name>A0ACC1NLX8_9HYPO</name>
<organism evidence="1 2">
    <name type="scientific">Zarea fungicola</name>
    <dbReference type="NCBI Taxonomy" id="93591"/>
    <lineage>
        <taxon>Eukaryota</taxon>
        <taxon>Fungi</taxon>
        <taxon>Dikarya</taxon>
        <taxon>Ascomycota</taxon>
        <taxon>Pezizomycotina</taxon>
        <taxon>Sordariomycetes</taxon>
        <taxon>Hypocreomycetidae</taxon>
        <taxon>Hypocreales</taxon>
        <taxon>Cordycipitaceae</taxon>
        <taxon>Zarea</taxon>
    </lineage>
</organism>
<gene>
    <name evidence="1" type="ORF">NQ176_g2701</name>
</gene>
<sequence>MKGLKSLAYLGVVLEPMRLAVGPILELAMYSIHFHCKYESGPNNYALSRFAPIVDEDEGTFSALHCRCSEAPKEMDETTTDAANAKPILACVLCHRRRVKCDRKLPCSTCVRVNVICTPREPAPPVKHRRRPAQELRERLLRCEAMLQEIHESTQIKERKSDNLDDASETRSSPSRQSTGKLCSYGGHVRFIERQTWASMYDELKEIRAIVDGQDPAIPGHPDQDLYLHLSGDPLYISMESLAPHSTFVFVLWQMFLDRVNPLTKLIHAPSLQPCIVLAATNPQAMPTGMHALLFSIYSMAVASMSQMECINLFGQSRDHLWRQYMSGARQSLIAADFMRKYDMTVLQALLLYLRKRWAITATARFWD</sequence>
<protein>
    <submittedName>
        <fullName evidence="1">Uncharacterized protein</fullName>
    </submittedName>
</protein>
<evidence type="ECO:0000313" key="2">
    <source>
        <dbReference type="Proteomes" id="UP001143910"/>
    </source>
</evidence>
<accession>A0ACC1NLX8</accession>